<name>A0A5C6DV97_9BACT</name>
<feature type="compositionally biased region" description="Polar residues" evidence="1">
    <location>
        <begin position="27"/>
        <end position="39"/>
    </location>
</feature>
<reference evidence="2 3" key="1">
    <citation type="submission" date="2019-02" db="EMBL/GenBank/DDBJ databases">
        <title>Deep-cultivation of Planctomycetes and their phenomic and genomic characterization uncovers novel biology.</title>
        <authorList>
            <person name="Wiegand S."/>
            <person name="Jogler M."/>
            <person name="Boedeker C."/>
            <person name="Pinto D."/>
            <person name="Vollmers J."/>
            <person name="Rivas-Marin E."/>
            <person name="Kohn T."/>
            <person name="Peeters S.H."/>
            <person name="Heuer A."/>
            <person name="Rast P."/>
            <person name="Oberbeckmann S."/>
            <person name="Bunk B."/>
            <person name="Jeske O."/>
            <person name="Meyerdierks A."/>
            <person name="Storesund J.E."/>
            <person name="Kallscheuer N."/>
            <person name="Luecker S."/>
            <person name="Lage O.M."/>
            <person name="Pohl T."/>
            <person name="Merkel B.J."/>
            <person name="Hornburger P."/>
            <person name="Mueller R.-W."/>
            <person name="Bruemmer F."/>
            <person name="Labrenz M."/>
            <person name="Spormann A.M."/>
            <person name="Op Den Camp H."/>
            <person name="Overmann J."/>
            <person name="Amann R."/>
            <person name="Jetten M.S.M."/>
            <person name="Mascher T."/>
            <person name="Medema M.H."/>
            <person name="Devos D.P."/>
            <person name="Kaster A.-K."/>
            <person name="Ovreas L."/>
            <person name="Rohde M."/>
            <person name="Galperin M.Y."/>
            <person name="Jogler C."/>
        </authorList>
    </citation>
    <scope>NUCLEOTIDE SEQUENCE [LARGE SCALE GENOMIC DNA]</scope>
    <source>
        <strain evidence="2 3">Poly41</strain>
    </source>
</reference>
<protein>
    <submittedName>
        <fullName evidence="2">Uncharacterized protein</fullName>
    </submittedName>
</protein>
<feature type="region of interest" description="Disordered" evidence="1">
    <location>
        <begin position="1"/>
        <end position="46"/>
    </location>
</feature>
<dbReference type="AlphaFoldDB" id="A0A5C6DV97"/>
<feature type="region of interest" description="Disordered" evidence="1">
    <location>
        <begin position="65"/>
        <end position="87"/>
    </location>
</feature>
<feature type="compositionally biased region" description="Low complexity" evidence="1">
    <location>
        <begin position="1"/>
        <end position="15"/>
    </location>
</feature>
<gene>
    <name evidence="2" type="ORF">Poly41_13710</name>
</gene>
<keyword evidence="3" id="KW-1185">Reference proteome</keyword>
<dbReference type="Proteomes" id="UP000319143">
    <property type="component" value="Unassembled WGS sequence"/>
</dbReference>
<accession>A0A5C6DV97</accession>
<proteinExistence type="predicted"/>
<evidence type="ECO:0000256" key="1">
    <source>
        <dbReference type="SAM" id="MobiDB-lite"/>
    </source>
</evidence>
<organism evidence="2 3">
    <name type="scientific">Novipirellula artificiosorum</name>
    <dbReference type="NCBI Taxonomy" id="2528016"/>
    <lineage>
        <taxon>Bacteria</taxon>
        <taxon>Pseudomonadati</taxon>
        <taxon>Planctomycetota</taxon>
        <taxon>Planctomycetia</taxon>
        <taxon>Pirellulales</taxon>
        <taxon>Pirellulaceae</taxon>
        <taxon>Novipirellula</taxon>
    </lineage>
</organism>
<comment type="caution">
    <text evidence="2">The sequence shown here is derived from an EMBL/GenBank/DDBJ whole genome shotgun (WGS) entry which is preliminary data.</text>
</comment>
<evidence type="ECO:0000313" key="3">
    <source>
        <dbReference type="Proteomes" id="UP000319143"/>
    </source>
</evidence>
<evidence type="ECO:0000313" key="2">
    <source>
        <dbReference type="EMBL" id="TWU40538.1"/>
    </source>
</evidence>
<dbReference type="EMBL" id="SJPV01000002">
    <property type="protein sequence ID" value="TWU40538.1"/>
    <property type="molecule type" value="Genomic_DNA"/>
</dbReference>
<sequence length="119" mass="12978">MHSSSQSVTTVSNTDDVFEESPCMNDSKPNTDAESNQPTVEPPSKEELRLAMKAFRKRLKLTRLDDESRLGRGPMSSGQASGVVGIRPPDQFPKAVWQELANQGKLKREGGGLYSIVGS</sequence>